<reference evidence="2 3" key="1">
    <citation type="submission" date="2018-11" db="EMBL/GenBank/DDBJ databases">
        <authorList>
            <person name="Li F."/>
        </authorList>
    </citation>
    <scope>NUCLEOTIDE SEQUENCE [LARGE SCALE GENOMIC DNA]</scope>
    <source>
        <strain evidence="2 3">KIS18-7</strain>
    </source>
</reference>
<dbReference type="InterPro" id="IPR021443">
    <property type="entry name" value="DUF3093"/>
</dbReference>
<accession>A0A3N0DVF5</accession>
<keyword evidence="1" id="KW-0472">Membrane</keyword>
<organism evidence="2 3">
    <name type="scientific">Nocardioides marmorisolisilvae</name>
    <dbReference type="NCBI Taxonomy" id="1542737"/>
    <lineage>
        <taxon>Bacteria</taxon>
        <taxon>Bacillati</taxon>
        <taxon>Actinomycetota</taxon>
        <taxon>Actinomycetes</taxon>
        <taxon>Propionibacteriales</taxon>
        <taxon>Nocardioidaceae</taxon>
        <taxon>Nocardioides</taxon>
    </lineage>
</organism>
<dbReference type="AlphaFoldDB" id="A0A3N0DVF5"/>
<keyword evidence="1" id="KW-0812">Transmembrane</keyword>
<keyword evidence="3" id="KW-1185">Reference proteome</keyword>
<name>A0A3N0DVF5_9ACTN</name>
<gene>
    <name evidence="2" type="ORF">EFL95_11560</name>
</gene>
<evidence type="ECO:0000313" key="2">
    <source>
        <dbReference type="EMBL" id="RNL79602.1"/>
    </source>
</evidence>
<feature type="transmembrane region" description="Helical" evidence="1">
    <location>
        <begin position="37"/>
        <end position="57"/>
    </location>
</feature>
<keyword evidence="1" id="KW-1133">Transmembrane helix</keyword>
<dbReference type="EMBL" id="RJSG01000002">
    <property type="protein sequence ID" value="RNL79602.1"/>
    <property type="molecule type" value="Genomic_DNA"/>
</dbReference>
<protein>
    <submittedName>
        <fullName evidence="2">DUF3093 domain-containing protein</fullName>
    </submittedName>
</protein>
<dbReference type="OrthoDB" id="3217020at2"/>
<sequence>MPTTYLEQLRVPLRWWVQSTMFLATVWLAFIVSIPEWIAWTGTGVLVALTFGLLAWIGSSRIEVRDGVLHAGPAHIDVTLLGAVEPLDKEATRLVHGRDADVRAFLHTRPYISRAVKIAIADPADPTPYWLVSTRHPRKLAAALTALDNAR</sequence>
<feature type="transmembrane region" description="Helical" evidence="1">
    <location>
        <begin position="12"/>
        <end position="31"/>
    </location>
</feature>
<evidence type="ECO:0000313" key="3">
    <source>
        <dbReference type="Proteomes" id="UP000277094"/>
    </source>
</evidence>
<dbReference type="Pfam" id="PF11292">
    <property type="entry name" value="DUF3093"/>
    <property type="match status" value="1"/>
</dbReference>
<evidence type="ECO:0000256" key="1">
    <source>
        <dbReference type="SAM" id="Phobius"/>
    </source>
</evidence>
<comment type="caution">
    <text evidence="2">The sequence shown here is derived from an EMBL/GenBank/DDBJ whole genome shotgun (WGS) entry which is preliminary data.</text>
</comment>
<dbReference type="RefSeq" id="WP_123234104.1">
    <property type="nucleotide sequence ID" value="NZ_RJSG01000002.1"/>
</dbReference>
<proteinExistence type="predicted"/>
<dbReference type="Proteomes" id="UP000277094">
    <property type="component" value="Unassembled WGS sequence"/>
</dbReference>